<evidence type="ECO:0000313" key="3">
    <source>
        <dbReference type="Proteomes" id="UP000053176"/>
    </source>
</evidence>
<dbReference type="Gene3D" id="1.20.120.20">
    <property type="entry name" value="Apolipoprotein"/>
    <property type="match status" value="1"/>
</dbReference>
<feature type="transmembrane region" description="Helical" evidence="1">
    <location>
        <begin position="27"/>
        <end position="51"/>
    </location>
</feature>
<keyword evidence="1" id="KW-1133">Transmembrane helix</keyword>
<gene>
    <name evidence="2" type="ORF">AU467_25395</name>
</gene>
<dbReference type="EMBL" id="LPWA01000115">
    <property type="protein sequence ID" value="KUM25652.1"/>
    <property type="molecule type" value="Genomic_DNA"/>
</dbReference>
<evidence type="ECO:0008006" key="4">
    <source>
        <dbReference type="Google" id="ProtNLM"/>
    </source>
</evidence>
<organism evidence="2 3">
    <name type="scientific">Rhizobium loti</name>
    <name type="common">Mesorhizobium loti</name>
    <dbReference type="NCBI Taxonomy" id="381"/>
    <lineage>
        <taxon>Bacteria</taxon>
        <taxon>Pseudomonadati</taxon>
        <taxon>Pseudomonadota</taxon>
        <taxon>Alphaproteobacteria</taxon>
        <taxon>Hyphomicrobiales</taxon>
        <taxon>Phyllobacteriaceae</taxon>
        <taxon>Mesorhizobium</taxon>
    </lineage>
</organism>
<name>A0A101KRP3_RHILI</name>
<dbReference type="AlphaFoldDB" id="A0A101KRP3"/>
<protein>
    <recommendedName>
        <fullName evidence="4">MotA/TolQ/ExbB proton channel domain-containing protein</fullName>
    </recommendedName>
</protein>
<evidence type="ECO:0000313" key="2">
    <source>
        <dbReference type="EMBL" id="KUM25652.1"/>
    </source>
</evidence>
<evidence type="ECO:0000256" key="1">
    <source>
        <dbReference type="SAM" id="Phobius"/>
    </source>
</evidence>
<proteinExistence type="predicted"/>
<feature type="transmembrane region" description="Helical" evidence="1">
    <location>
        <begin position="186"/>
        <end position="207"/>
    </location>
</feature>
<reference evidence="2 3" key="1">
    <citation type="submission" date="2015-12" db="EMBL/GenBank/DDBJ databases">
        <title>Draft genome sequence of Mesorhizobium sp. UFLA 01-765, a multitolerant efficient symbiont and plant-growth promoting strain isolated from Zn-mining soil using Leucaena leucocephala as a trap plant.</title>
        <authorList>
            <person name="Rangel W.M."/>
            <person name="Thijs S."/>
            <person name="Longatti S.M."/>
            <person name="Moreira F.M."/>
            <person name="Weyens N."/>
            <person name="Vangronsveld J."/>
            <person name="Van Hamme J.D."/>
            <person name="Bottos E.M."/>
            <person name="Rineau F."/>
        </authorList>
    </citation>
    <scope>NUCLEOTIDE SEQUENCE [LARGE SCALE GENOMIC DNA]</scope>
    <source>
        <strain evidence="2 3">UFLA 01-765</strain>
    </source>
</reference>
<accession>A0A101KRP3</accession>
<keyword evidence="1" id="KW-0472">Membrane</keyword>
<comment type="caution">
    <text evidence="2">The sequence shown here is derived from an EMBL/GenBank/DDBJ whole genome shotgun (WGS) entry which is preliminary data.</text>
</comment>
<feature type="transmembrane region" description="Helical" evidence="1">
    <location>
        <begin position="145"/>
        <end position="166"/>
    </location>
</feature>
<keyword evidence="1" id="KW-0812">Transmembrane</keyword>
<sequence>MFSSVLELGTLVKDLVLSAASFLTGDAAPGIVVIVLLIALAVILASALLTFQKRIGSIKRLRRELGSGDSPLLQGREKISAWFNSQKGGKEQEALREAWSEFDETLFIDNSSGQPVLRNSVRPSAFFNIDDLHFGQGFYRIWPGLFVSIGLALTFLGLIAALNALSGERIDETAMANLLRIASAKFIMSLTGLVCSIVLTIALRIFVGSLDEQLHGLCRTVEGRINFASLEQIAVDQLRATIESREHQRQLTLQMIAEIGGPLKTELPQAISSSITTALQPIMDKVSQQGTDSIATMATDLSQQVTQGVAGALGQASEHLARAGDKISQLADRMDQSSGRMGSEMETAIARVAQAVDELRGAMSASAQSASGVFSQGAEQLLGVMNRTLESIRDNTSEGARAISAAAADMRDAATSIRSEIEVAARNGADAAKARLELAGEDAGKAIGAAGQTMLDAFSKAGAEITGMTQALSSRAGDDLIAPIESIARQLDGMVSSLTGGVDQMRRLADAVRDGASASSEAAGAFRGASQELVAAAAPVRATSERIEGTLRQFADGTRDAVATVRESSRATAEAAAQTLEAARETIAAERQGVESSLVAVTTMLERLRGQGDRLDTIDEKLGHAFDLYSSQTEQAMQAVRTHVQTMAVQLNTALSTLQTILDGLQEFQPQQAHG</sequence>
<dbReference type="Proteomes" id="UP000053176">
    <property type="component" value="Unassembled WGS sequence"/>
</dbReference>